<evidence type="ECO:0000256" key="1">
    <source>
        <dbReference type="SAM" id="MobiDB-lite"/>
    </source>
</evidence>
<feature type="compositionally biased region" description="Basic and acidic residues" evidence="1">
    <location>
        <begin position="10"/>
        <end position="23"/>
    </location>
</feature>
<proteinExistence type="predicted"/>
<evidence type="ECO:0000313" key="3">
    <source>
        <dbReference type="Proteomes" id="UP001154282"/>
    </source>
</evidence>
<name>A0AAV0LFH8_9ROSI</name>
<accession>A0AAV0LFH8</accession>
<evidence type="ECO:0000313" key="2">
    <source>
        <dbReference type="EMBL" id="CAI0433012.1"/>
    </source>
</evidence>
<organism evidence="2 3">
    <name type="scientific">Linum tenue</name>
    <dbReference type="NCBI Taxonomy" id="586396"/>
    <lineage>
        <taxon>Eukaryota</taxon>
        <taxon>Viridiplantae</taxon>
        <taxon>Streptophyta</taxon>
        <taxon>Embryophyta</taxon>
        <taxon>Tracheophyta</taxon>
        <taxon>Spermatophyta</taxon>
        <taxon>Magnoliopsida</taxon>
        <taxon>eudicotyledons</taxon>
        <taxon>Gunneridae</taxon>
        <taxon>Pentapetalae</taxon>
        <taxon>rosids</taxon>
        <taxon>fabids</taxon>
        <taxon>Malpighiales</taxon>
        <taxon>Linaceae</taxon>
        <taxon>Linum</taxon>
    </lineage>
</organism>
<protein>
    <submittedName>
        <fullName evidence="2">Uncharacterized protein</fullName>
    </submittedName>
</protein>
<feature type="compositionally biased region" description="Basic and acidic residues" evidence="1">
    <location>
        <begin position="31"/>
        <end position="47"/>
    </location>
</feature>
<keyword evidence="3" id="KW-1185">Reference proteome</keyword>
<dbReference type="Proteomes" id="UP001154282">
    <property type="component" value="Unassembled WGS sequence"/>
</dbReference>
<gene>
    <name evidence="2" type="ORF">LITE_LOCUS23666</name>
</gene>
<dbReference type="AlphaFoldDB" id="A0AAV0LFH8"/>
<feature type="region of interest" description="Disordered" evidence="1">
    <location>
        <begin position="1"/>
        <end position="49"/>
    </location>
</feature>
<reference evidence="2" key="1">
    <citation type="submission" date="2022-08" db="EMBL/GenBank/DDBJ databases">
        <authorList>
            <person name="Gutierrez-Valencia J."/>
        </authorList>
    </citation>
    <scope>NUCLEOTIDE SEQUENCE</scope>
</reference>
<dbReference type="EMBL" id="CAMGYJ010000006">
    <property type="protein sequence ID" value="CAI0433012.1"/>
    <property type="molecule type" value="Genomic_DNA"/>
</dbReference>
<comment type="caution">
    <text evidence="2">The sequence shown here is derived from an EMBL/GenBank/DDBJ whole genome shotgun (WGS) entry which is preliminary data.</text>
</comment>
<sequence>MTFEGGDASFKQRAELLEPHEPTSSKAPVAHRRDAELPSHVDGEGHGVRNHAAHRRVAVVVELGEELPEGSGHELADGVADRRDVLGGVGTRRWEAVGDGGEFEVGESVEGVGTSGVEETVVVELGVDVSDVEASVVEELGELESGLDVALSWEWDANGMGLLRQRRVLRAHCLVLFGFVCFQFGDWMDEKCVTVS</sequence>